<keyword evidence="2" id="KW-1133">Transmembrane helix</keyword>
<reference evidence="3" key="1">
    <citation type="submission" date="2025-08" db="UniProtKB">
        <authorList>
            <consortium name="Ensembl"/>
        </authorList>
    </citation>
    <scope>IDENTIFICATION</scope>
</reference>
<dbReference type="PANTHER" id="PTHR32455:SF1">
    <property type="entry name" value="SPERM ACROSOME-ASSOCIATED PROTEIN 9"/>
    <property type="match status" value="1"/>
</dbReference>
<feature type="transmembrane region" description="Helical" evidence="2">
    <location>
        <begin position="12"/>
        <end position="30"/>
    </location>
</feature>
<dbReference type="Ensembl" id="ENSCCRT00020119181.1">
    <property type="protein sequence ID" value="ENSCCRP00020109098.1"/>
    <property type="gene ID" value="ENSCCRG00020049686.1"/>
</dbReference>
<evidence type="ECO:0000256" key="2">
    <source>
        <dbReference type="SAM" id="Phobius"/>
    </source>
</evidence>
<evidence type="ECO:0000313" key="3">
    <source>
        <dbReference type="Ensembl" id="ENSCCRP00020109098.1"/>
    </source>
</evidence>
<accession>A0A8C2KKP7</accession>
<dbReference type="InterPro" id="IPR027818">
    <property type="entry name" value="SPACA9"/>
</dbReference>
<feature type="region of interest" description="Disordered" evidence="1">
    <location>
        <begin position="228"/>
        <end position="259"/>
    </location>
</feature>
<name>A0A8C2KKP7_CYPCA</name>
<dbReference type="Proteomes" id="UP000694701">
    <property type="component" value="Unplaced"/>
</dbReference>
<organism evidence="3 4">
    <name type="scientific">Cyprinus carpio</name>
    <name type="common">Common carp</name>
    <dbReference type="NCBI Taxonomy" id="7962"/>
    <lineage>
        <taxon>Eukaryota</taxon>
        <taxon>Metazoa</taxon>
        <taxon>Chordata</taxon>
        <taxon>Craniata</taxon>
        <taxon>Vertebrata</taxon>
        <taxon>Euteleostomi</taxon>
        <taxon>Actinopterygii</taxon>
        <taxon>Neopterygii</taxon>
        <taxon>Teleostei</taxon>
        <taxon>Ostariophysi</taxon>
        <taxon>Cypriniformes</taxon>
        <taxon>Cyprinidae</taxon>
        <taxon>Cyprininae</taxon>
        <taxon>Cyprinus</taxon>
    </lineage>
</organism>
<keyword evidence="2" id="KW-0812">Transmembrane</keyword>
<dbReference type="GO" id="GO:0036126">
    <property type="term" value="C:sperm flagellum"/>
    <property type="evidence" value="ECO:0007669"/>
    <property type="project" value="TreeGrafter"/>
</dbReference>
<dbReference type="Pfam" id="PF15120">
    <property type="entry name" value="SPACA9"/>
    <property type="match status" value="1"/>
</dbReference>
<sequence length="259" mass="29396">MNTFSFYNMLKSLIFFIIKFCAAQVLILHLNPAVSVLNSLTTKTEMTDVREQLLSIEQKYKLFKQQQFIFITALERSREHARDKTEPVSTVTQVQRYMNHHCSNSTDRRIFLLFLEIISDLEGILKHLESSLSSKNTSSEGLNTCREILNLNSNISQLRAHYPHNEINRLSCDEARNFYGGIVSVIPLSLDLLNNYSRGGAQRVTPTATETSQQTVAKNAEMVEGLDKDTSNKLSRYKKGAGGWHAGKPAWKPPGNTRR</sequence>
<dbReference type="GO" id="GO:0097546">
    <property type="term" value="C:ciliary base"/>
    <property type="evidence" value="ECO:0007669"/>
    <property type="project" value="TreeGrafter"/>
</dbReference>
<protein>
    <submittedName>
        <fullName evidence="3">Sperm acrosome associated 9</fullName>
    </submittedName>
</protein>
<dbReference type="PANTHER" id="PTHR32455">
    <property type="entry name" value="SPERM ACROSOME-ASSOCIATED PROTEIN 9"/>
    <property type="match status" value="1"/>
</dbReference>
<proteinExistence type="predicted"/>
<evidence type="ECO:0000256" key="1">
    <source>
        <dbReference type="SAM" id="MobiDB-lite"/>
    </source>
</evidence>
<keyword evidence="2" id="KW-0472">Membrane</keyword>
<dbReference type="GO" id="GO:0001669">
    <property type="term" value="C:acrosomal vesicle"/>
    <property type="evidence" value="ECO:0007669"/>
    <property type="project" value="TreeGrafter"/>
</dbReference>
<evidence type="ECO:0000313" key="4">
    <source>
        <dbReference type="Proteomes" id="UP000694701"/>
    </source>
</evidence>
<dbReference type="AlphaFoldDB" id="A0A8C2KKP7"/>